<accession>A0ABQ5HB92</accession>
<organism evidence="1 2">
    <name type="scientific">Tanacetum coccineum</name>
    <dbReference type="NCBI Taxonomy" id="301880"/>
    <lineage>
        <taxon>Eukaryota</taxon>
        <taxon>Viridiplantae</taxon>
        <taxon>Streptophyta</taxon>
        <taxon>Embryophyta</taxon>
        <taxon>Tracheophyta</taxon>
        <taxon>Spermatophyta</taxon>
        <taxon>Magnoliopsida</taxon>
        <taxon>eudicotyledons</taxon>
        <taxon>Gunneridae</taxon>
        <taxon>Pentapetalae</taxon>
        <taxon>asterids</taxon>
        <taxon>campanulids</taxon>
        <taxon>Asterales</taxon>
        <taxon>Asteraceae</taxon>
        <taxon>Asteroideae</taxon>
        <taxon>Anthemideae</taxon>
        <taxon>Anthemidinae</taxon>
        <taxon>Tanacetum</taxon>
    </lineage>
</organism>
<keyword evidence="2" id="KW-1185">Reference proteome</keyword>
<sequence>MPEDIKVPLILERPFLSTAYAKIDVFKRKIALKIGNDKIAFKSEKPTSNIIKRVYALGLRERMELDLEARLMGEDLILNRSLDHVYGDYIELNDLNEPLELRRNQVEDLGLMIEDSEVIDKPIIKETKTMNDDEESNGINEYPSFCDNDRKIHIDCAYNLQFSCMIGFELLENMDAYRDKGMGDIIVGKLFRREICIKVSEQEKLNGMSHPYQKLKSFYKWVLNLGPEYIRNSKI</sequence>
<dbReference type="Proteomes" id="UP001151760">
    <property type="component" value="Unassembled WGS sequence"/>
</dbReference>
<dbReference type="EMBL" id="BQNB010019371">
    <property type="protein sequence ID" value="GJT84585.1"/>
    <property type="molecule type" value="Genomic_DNA"/>
</dbReference>
<proteinExistence type="predicted"/>
<protein>
    <submittedName>
        <fullName evidence="1">Uncharacterized protein</fullName>
    </submittedName>
</protein>
<comment type="caution">
    <text evidence="1">The sequence shown here is derived from an EMBL/GenBank/DDBJ whole genome shotgun (WGS) entry which is preliminary data.</text>
</comment>
<evidence type="ECO:0000313" key="1">
    <source>
        <dbReference type="EMBL" id="GJT84585.1"/>
    </source>
</evidence>
<reference evidence="1" key="2">
    <citation type="submission" date="2022-01" db="EMBL/GenBank/DDBJ databases">
        <authorList>
            <person name="Yamashiro T."/>
            <person name="Shiraishi A."/>
            <person name="Satake H."/>
            <person name="Nakayama K."/>
        </authorList>
    </citation>
    <scope>NUCLEOTIDE SEQUENCE</scope>
</reference>
<gene>
    <name evidence="1" type="ORF">Tco_1066302</name>
</gene>
<evidence type="ECO:0000313" key="2">
    <source>
        <dbReference type="Proteomes" id="UP001151760"/>
    </source>
</evidence>
<name>A0ABQ5HB92_9ASTR</name>
<reference evidence="1" key="1">
    <citation type="journal article" date="2022" name="Int. J. Mol. Sci.">
        <title>Draft Genome of Tanacetum Coccineum: Genomic Comparison of Closely Related Tanacetum-Family Plants.</title>
        <authorList>
            <person name="Yamashiro T."/>
            <person name="Shiraishi A."/>
            <person name="Nakayama K."/>
            <person name="Satake H."/>
        </authorList>
    </citation>
    <scope>NUCLEOTIDE SEQUENCE</scope>
</reference>